<accession>A0A427DKI0</accession>
<dbReference type="InterPro" id="IPR021104">
    <property type="entry name" value="KfrA_DNA-bd_N"/>
</dbReference>
<feature type="compositionally biased region" description="Basic and acidic residues" evidence="1">
    <location>
        <begin position="320"/>
        <end position="330"/>
    </location>
</feature>
<evidence type="ECO:0000259" key="2">
    <source>
        <dbReference type="Pfam" id="PF11740"/>
    </source>
</evidence>
<dbReference type="Proteomes" id="UP000276506">
    <property type="component" value="Unassembled WGS sequence"/>
</dbReference>
<reference evidence="3 4" key="1">
    <citation type="submission" date="2018-10" db="EMBL/GenBank/DDBJ databases">
        <title>Transmission dynamics of multidrug resistant bacteria on intensive care unit surfaces.</title>
        <authorList>
            <person name="D'Souza A.W."/>
            <person name="Potter R.F."/>
            <person name="Wallace M."/>
            <person name="Shupe A."/>
            <person name="Patel S."/>
            <person name="Sun S."/>
            <person name="Gul D."/>
            <person name="Kwon J.H."/>
            <person name="Andleeb S."/>
            <person name="Burnham C.-A.D."/>
            <person name="Dantas G."/>
        </authorList>
    </citation>
    <scope>NUCLEOTIDE SEQUENCE [LARGE SCALE GENOMIC DNA]</scope>
    <source>
        <strain evidence="3 4">PX_177</strain>
    </source>
</reference>
<evidence type="ECO:0000313" key="3">
    <source>
        <dbReference type="EMBL" id="RRV03809.1"/>
    </source>
</evidence>
<gene>
    <name evidence="3" type="ORF">EGJ28_23230</name>
</gene>
<name>A0A427DKI0_9GAMM</name>
<keyword evidence="3" id="KW-0238">DNA-binding</keyword>
<dbReference type="RefSeq" id="WP_071222555.1">
    <property type="nucleotide sequence ID" value="NZ_RHQL01000028.1"/>
</dbReference>
<evidence type="ECO:0000256" key="1">
    <source>
        <dbReference type="SAM" id="MobiDB-lite"/>
    </source>
</evidence>
<dbReference type="Pfam" id="PF11740">
    <property type="entry name" value="KfrA_N"/>
    <property type="match status" value="1"/>
</dbReference>
<organism evidence="3 4">
    <name type="scientific">Stutzerimonas xanthomarina</name>
    <dbReference type="NCBI Taxonomy" id="271420"/>
    <lineage>
        <taxon>Bacteria</taxon>
        <taxon>Pseudomonadati</taxon>
        <taxon>Pseudomonadota</taxon>
        <taxon>Gammaproteobacteria</taxon>
        <taxon>Pseudomonadales</taxon>
        <taxon>Pseudomonadaceae</taxon>
        <taxon>Stutzerimonas</taxon>
    </lineage>
</organism>
<feature type="domain" description="KfrA N-terminal DNA-binding" evidence="2">
    <location>
        <begin position="8"/>
        <end position="118"/>
    </location>
</feature>
<feature type="region of interest" description="Disordered" evidence="1">
    <location>
        <begin position="320"/>
        <end position="349"/>
    </location>
</feature>
<sequence>MSRGGINKALVQRARQALLARGEHPSIDALRIELGNTGSKTTIHRYMKELEEADRARRAPAVSVSEQLLHHVTRLAEQLEEEAQVVIAEQRARFEEERLEYESTAEEASRRIEGLEARTAALTTQLEDVQRALEAEKALRQQADIENARLGQEGLDLQVRLKDRDSQIASLEEKHRNARETLEHYRQASVEQREQEQHRHETQMEQVQHEMRQLQQVLIVKQDEVTMLNRDNARLVTEAQQQHKRIYELEDQLSKTTQACAAAEKKLLSAERDGEALQRRCHSLEEDVARLTEASNAQHGLVQEMQLRLVDAIAQVSRLAERAPERKAGDPAEGEASGGGLAAQSEPDQ</sequence>
<evidence type="ECO:0000313" key="4">
    <source>
        <dbReference type="Proteomes" id="UP000276506"/>
    </source>
</evidence>
<dbReference type="AlphaFoldDB" id="A0A427DKI0"/>
<dbReference type="EMBL" id="RHQL01000028">
    <property type="protein sequence ID" value="RRV03809.1"/>
    <property type="molecule type" value="Genomic_DNA"/>
</dbReference>
<comment type="caution">
    <text evidence="3">The sequence shown here is derived from an EMBL/GenBank/DDBJ whole genome shotgun (WGS) entry which is preliminary data.</text>
</comment>
<proteinExistence type="predicted"/>
<dbReference type="GO" id="GO:0003677">
    <property type="term" value="F:DNA binding"/>
    <property type="evidence" value="ECO:0007669"/>
    <property type="project" value="UniProtKB-KW"/>
</dbReference>
<protein>
    <submittedName>
        <fullName evidence="3">DNA-binding protein</fullName>
    </submittedName>
</protein>